<protein>
    <recommendedName>
        <fullName evidence="4">PE domain-containing protein</fullName>
    </recommendedName>
</protein>
<feature type="region of interest" description="Disordered" evidence="1">
    <location>
        <begin position="1"/>
        <end position="23"/>
    </location>
</feature>
<evidence type="ECO:0000313" key="2">
    <source>
        <dbReference type="EMBL" id="BBZ06860.1"/>
    </source>
</evidence>
<evidence type="ECO:0008006" key="4">
    <source>
        <dbReference type="Google" id="ProtNLM"/>
    </source>
</evidence>
<evidence type="ECO:0000313" key="3">
    <source>
        <dbReference type="Proteomes" id="UP000467201"/>
    </source>
</evidence>
<dbReference type="AlphaFoldDB" id="A0A7I7VPA9"/>
<name>A0A7I7VPA9_9MYCO</name>
<accession>A0A7I7VPA9</accession>
<reference evidence="2 3" key="1">
    <citation type="journal article" date="2019" name="Emerg. Microbes Infect.">
        <title>Comprehensive subspecies identification of 175 nontuberculous mycobacteria species based on 7547 genomic profiles.</title>
        <authorList>
            <person name="Matsumoto Y."/>
            <person name="Kinjo T."/>
            <person name="Motooka D."/>
            <person name="Nabeya D."/>
            <person name="Jung N."/>
            <person name="Uechi K."/>
            <person name="Horii T."/>
            <person name="Iida T."/>
            <person name="Fujita J."/>
            <person name="Nakamura S."/>
        </authorList>
    </citation>
    <scope>NUCLEOTIDE SEQUENCE [LARGE SCALE GENOMIC DNA]</scope>
    <source>
        <strain evidence="2 3">JCM 12405</strain>
    </source>
</reference>
<sequence length="92" mass="8944">MRRRAATAPSSSAGRIEASQPGVPGGAAVALSGAVAKWQIDTEVLFGRLSAHGAAMASTAGEFTTTDSSNAAAIKAVGEAGTSAVATDANVL</sequence>
<dbReference type="KEGG" id="mdr:MDOR_10290"/>
<dbReference type="Proteomes" id="UP000467201">
    <property type="component" value="Chromosome"/>
</dbReference>
<organism evidence="2 3">
    <name type="scientific">Mycolicibacterium doricum</name>
    <dbReference type="NCBI Taxonomy" id="126673"/>
    <lineage>
        <taxon>Bacteria</taxon>
        <taxon>Bacillati</taxon>
        <taxon>Actinomycetota</taxon>
        <taxon>Actinomycetes</taxon>
        <taxon>Mycobacteriales</taxon>
        <taxon>Mycobacteriaceae</taxon>
        <taxon>Mycolicibacterium</taxon>
    </lineage>
</organism>
<proteinExistence type="predicted"/>
<dbReference type="EMBL" id="AP022605">
    <property type="protein sequence ID" value="BBZ06860.1"/>
    <property type="molecule type" value="Genomic_DNA"/>
</dbReference>
<evidence type="ECO:0000256" key="1">
    <source>
        <dbReference type="SAM" id="MobiDB-lite"/>
    </source>
</evidence>
<gene>
    <name evidence="2" type="ORF">MDOR_10290</name>
</gene>